<dbReference type="InterPro" id="IPR027417">
    <property type="entry name" value="P-loop_NTPase"/>
</dbReference>
<dbReference type="InterPro" id="IPR055446">
    <property type="entry name" value="RecD2_N_OB"/>
</dbReference>
<evidence type="ECO:0000256" key="3">
    <source>
        <dbReference type="HAMAP-Rule" id="MF_01488"/>
    </source>
</evidence>
<dbReference type="Gene3D" id="3.40.50.300">
    <property type="entry name" value="P-loop containing nucleotide triphosphate hydrolases"/>
    <property type="match status" value="2"/>
</dbReference>
<dbReference type="Proteomes" id="UP000468766">
    <property type="component" value="Unassembled WGS sequence"/>
</dbReference>
<dbReference type="GO" id="GO:0017116">
    <property type="term" value="F:single-stranded DNA helicase activity"/>
    <property type="evidence" value="ECO:0007669"/>
    <property type="project" value="TreeGrafter"/>
</dbReference>
<gene>
    <name evidence="3" type="primary">recD2</name>
    <name evidence="8" type="ORF">F9B85_10625</name>
</gene>
<proteinExistence type="inferred from homology"/>
<dbReference type="InterPro" id="IPR029493">
    <property type="entry name" value="RecD2-like_HHH"/>
</dbReference>
<dbReference type="InterPro" id="IPR027785">
    <property type="entry name" value="UvrD-like_helicase_C"/>
</dbReference>
<dbReference type="GO" id="GO:0016787">
    <property type="term" value="F:hydrolase activity"/>
    <property type="evidence" value="ECO:0007669"/>
    <property type="project" value="UniProtKB-KW"/>
</dbReference>
<feature type="domain" description="ATP-dependent RecD2 DNA helicase SH3" evidence="6">
    <location>
        <begin position="587"/>
        <end position="648"/>
    </location>
</feature>
<feature type="domain" description="UvrD-like helicase C-terminal" evidence="4">
    <location>
        <begin position="676"/>
        <end position="724"/>
    </location>
</feature>
<dbReference type="Gene3D" id="1.10.10.2220">
    <property type="match status" value="1"/>
</dbReference>
<evidence type="ECO:0000313" key="8">
    <source>
        <dbReference type="EMBL" id="KAB2952002.1"/>
    </source>
</evidence>
<dbReference type="Gene3D" id="1.10.150.20">
    <property type="entry name" value="5' to 3' exonuclease, C-terminal subdomain"/>
    <property type="match status" value="1"/>
</dbReference>
<keyword evidence="3" id="KW-0378">Hydrolase</keyword>
<evidence type="ECO:0000259" key="7">
    <source>
        <dbReference type="Pfam" id="PF23139"/>
    </source>
</evidence>
<keyword evidence="3 8" id="KW-0347">Helicase</keyword>
<dbReference type="GO" id="GO:0003677">
    <property type="term" value="F:DNA binding"/>
    <property type="evidence" value="ECO:0007669"/>
    <property type="project" value="UniProtKB-UniRule"/>
</dbReference>
<comment type="catalytic activity">
    <reaction evidence="3">
        <text>ATP + H2O = ADP + phosphate + H(+)</text>
        <dbReference type="Rhea" id="RHEA:13065"/>
        <dbReference type="ChEBI" id="CHEBI:15377"/>
        <dbReference type="ChEBI" id="CHEBI:15378"/>
        <dbReference type="ChEBI" id="CHEBI:30616"/>
        <dbReference type="ChEBI" id="CHEBI:43474"/>
        <dbReference type="ChEBI" id="CHEBI:456216"/>
        <dbReference type="EC" id="5.6.2.3"/>
    </reaction>
</comment>
<organism evidence="8 9">
    <name type="scientific">Heliorestis acidaminivorans</name>
    <dbReference type="NCBI Taxonomy" id="553427"/>
    <lineage>
        <taxon>Bacteria</taxon>
        <taxon>Bacillati</taxon>
        <taxon>Bacillota</taxon>
        <taxon>Clostridia</taxon>
        <taxon>Eubacteriales</taxon>
        <taxon>Heliobacteriaceae</taxon>
        <taxon>Heliorestis</taxon>
    </lineage>
</organism>
<keyword evidence="1 3" id="KW-0547">Nucleotide-binding</keyword>
<dbReference type="PANTHER" id="PTHR43788:SF6">
    <property type="entry name" value="DNA HELICASE B"/>
    <property type="match status" value="1"/>
</dbReference>
<dbReference type="CDD" id="cd18809">
    <property type="entry name" value="SF1_C_RecD"/>
    <property type="match status" value="1"/>
</dbReference>
<dbReference type="InterPro" id="IPR010994">
    <property type="entry name" value="RuvA_2-like"/>
</dbReference>
<sequence length="754" mass="84607">MKDMYSFHRKKDELGVVGLFAEQIEQQTSQVSTAIIKGIIKRIIFQKDDFHILSFMAEKTKEPITIVGDFFNVAPEDDLTVWGEWESHPKFGHQLKVSKWERPLPSTMEQIEKYLASGHIKGIGPVKAARIVREFGERTLDVIQTGPDVLGNIKGINREQAQHIHQSIVERMEEQHLLLNLLHLGFSASMAKRAYKHFKSKTVDIVKTNPYRLTEVNLFGFHKADQIASHLGLPTDSSERIQAAILHVTEETTKSTGHCWLTRDETLEEALKLLNKNSNVSWESAEKELTYLSTLDSQLVQMGEQIYPGRLFRAESIVANRISSLASSVHTNRHFPLHRMIELYEKRSKIKLAQNQREAVEAIFQTNLLILTGGPGTGKTQTTRAIIDIFEQVNTNAKIVLSAPTGRASRRMSEVTGREAGTIHSLLKINKSGKPTYDTNNPLPCDLLVIDESSMLDISLARRVFEAISDDTKILLVGDIDQLPSVGPGNVLNDLINAGVPTVRLIEIFRQGKESQIVINAHRINQGKNIDIAVNKDDFFFIAKEDPEEIAHLILRSVRRLLQKGMTMEEIQVLCPMKKGPAGTTNLNRLIQSTVNPKIYGMHELASGNEVFRIGDKVIQTKNNYGKQVFNGDVGIVQNVGSFYDEDEGREVMSLTASFNGETVRYQENELGQLSLAYAVTVHKSQGSEYEAVIMPVTTQHYVMLARNLLYTAVTRAKKMVILVGTQKALHLAIRNNKISQRNTGLIHKIVTKG</sequence>
<dbReference type="EMBL" id="WBXO01000008">
    <property type="protein sequence ID" value="KAB2952002.1"/>
    <property type="molecule type" value="Genomic_DNA"/>
</dbReference>
<dbReference type="NCBIfam" id="TIGR01448">
    <property type="entry name" value="recD_rel"/>
    <property type="match status" value="1"/>
</dbReference>
<dbReference type="InterPro" id="IPR041451">
    <property type="entry name" value="RecD2_SH13"/>
</dbReference>
<feature type="domain" description="ATP-dependent RecD2 DNA helicase OB-fold" evidence="7">
    <location>
        <begin position="36"/>
        <end position="105"/>
    </location>
</feature>
<comment type="caution">
    <text evidence="8">The sequence shown here is derived from an EMBL/GenBank/DDBJ whole genome shotgun (WGS) entry which is preliminary data.</text>
</comment>
<dbReference type="CDD" id="cd17933">
    <property type="entry name" value="DEXSc_RecD-like"/>
    <property type="match status" value="1"/>
</dbReference>
<dbReference type="Pfam" id="PF14490">
    <property type="entry name" value="HHH_RecD2"/>
    <property type="match status" value="1"/>
</dbReference>
<dbReference type="EC" id="5.6.2.3" evidence="3"/>
<protein>
    <recommendedName>
        <fullName evidence="3">ATP-dependent RecD2 DNA helicase</fullName>
        <ecNumber evidence="3">5.6.2.3</ecNumber>
    </recommendedName>
    <alternativeName>
        <fullName evidence="3">DNA 5'-3' helicase subunit RecD2</fullName>
    </alternativeName>
</protein>
<keyword evidence="3" id="KW-0238">DNA-binding</keyword>
<accession>A0A6I0EYW6</accession>
<keyword evidence="2 3" id="KW-0067">ATP-binding</keyword>
<evidence type="ECO:0000259" key="5">
    <source>
        <dbReference type="Pfam" id="PF14490"/>
    </source>
</evidence>
<dbReference type="InterPro" id="IPR050534">
    <property type="entry name" value="Coronavir_polyprotein_1ab"/>
</dbReference>
<comment type="function">
    <text evidence="3">DNA-dependent ATPase and ATP-dependent 5'-3' DNA helicase. Has no activity on blunt DNA or DNA with 3'-overhangs, requires at least 10 bases of 5'-ssDNA for helicase activity.</text>
</comment>
<dbReference type="InterPro" id="IPR006345">
    <property type="entry name" value="RecD2"/>
</dbReference>
<evidence type="ECO:0000259" key="4">
    <source>
        <dbReference type="Pfam" id="PF13538"/>
    </source>
</evidence>
<feature type="domain" description="ATP-dependent RecD2 DNA helicase-like helix-hairpin-helix" evidence="5">
    <location>
        <begin position="173"/>
        <end position="260"/>
    </location>
</feature>
<evidence type="ECO:0000256" key="2">
    <source>
        <dbReference type="ARBA" id="ARBA00022840"/>
    </source>
</evidence>
<dbReference type="AlphaFoldDB" id="A0A6I0EYW6"/>
<dbReference type="Pfam" id="PF18335">
    <property type="entry name" value="SH3_13"/>
    <property type="match status" value="1"/>
</dbReference>
<dbReference type="GO" id="GO:0009338">
    <property type="term" value="C:exodeoxyribonuclease V complex"/>
    <property type="evidence" value="ECO:0007669"/>
    <property type="project" value="TreeGrafter"/>
</dbReference>
<keyword evidence="3" id="KW-0413">Isomerase</keyword>
<dbReference type="SUPFAM" id="SSF47781">
    <property type="entry name" value="RuvA domain 2-like"/>
    <property type="match status" value="1"/>
</dbReference>
<dbReference type="Gene3D" id="2.30.30.940">
    <property type="match status" value="1"/>
</dbReference>
<comment type="similarity">
    <text evidence="3">Belongs to the RecD family. RecD2 subfamily.</text>
</comment>
<dbReference type="Pfam" id="PF13538">
    <property type="entry name" value="UvrD_C_2"/>
    <property type="match status" value="1"/>
</dbReference>
<evidence type="ECO:0000259" key="6">
    <source>
        <dbReference type="Pfam" id="PF18335"/>
    </source>
</evidence>
<dbReference type="OrthoDB" id="9803432at2"/>
<feature type="binding site" evidence="3">
    <location>
        <begin position="376"/>
        <end position="380"/>
    </location>
    <ligand>
        <name>ATP</name>
        <dbReference type="ChEBI" id="CHEBI:30616"/>
    </ligand>
</feature>
<name>A0A6I0EYW6_9FIRM</name>
<dbReference type="GO" id="GO:0043139">
    <property type="term" value="F:5'-3' DNA helicase activity"/>
    <property type="evidence" value="ECO:0007669"/>
    <property type="project" value="UniProtKB-UniRule"/>
</dbReference>
<evidence type="ECO:0000313" key="9">
    <source>
        <dbReference type="Proteomes" id="UP000468766"/>
    </source>
</evidence>
<reference evidence="8 9" key="1">
    <citation type="submission" date="2019-10" db="EMBL/GenBank/DDBJ databases">
        <title>Whole-genome sequence of the extremophile Heliorestis acidaminivorans DSM 24790.</title>
        <authorList>
            <person name="Kyndt J.A."/>
            <person name="Meyer T.E."/>
        </authorList>
    </citation>
    <scope>NUCLEOTIDE SEQUENCE [LARGE SCALE GENOMIC DNA]</scope>
    <source>
        <strain evidence="8 9">DSM 24790</strain>
    </source>
</reference>
<keyword evidence="9" id="KW-1185">Reference proteome</keyword>
<dbReference type="PANTHER" id="PTHR43788">
    <property type="entry name" value="DNA2/NAM7 HELICASE FAMILY MEMBER"/>
    <property type="match status" value="1"/>
</dbReference>
<evidence type="ECO:0000256" key="1">
    <source>
        <dbReference type="ARBA" id="ARBA00022741"/>
    </source>
</evidence>
<dbReference type="GO" id="GO:0005524">
    <property type="term" value="F:ATP binding"/>
    <property type="evidence" value="ECO:0007669"/>
    <property type="project" value="UniProtKB-UniRule"/>
</dbReference>
<dbReference type="SUPFAM" id="SSF52540">
    <property type="entry name" value="P-loop containing nucleoside triphosphate hydrolases"/>
    <property type="match status" value="2"/>
</dbReference>
<dbReference type="Pfam" id="PF23139">
    <property type="entry name" value="OB_YrrC"/>
    <property type="match status" value="1"/>
</dbReference>
<dbReference type="HAMAP" id="MF_01488">
    <property type="entry name" value="RecD2"/>
    <property type="match status" value="1"/>
</dbReference>
<dbReference type="Pfam" id="PF13245">
    <property type="entry name" value="AAA_19"/>
    <property type="match status" value="1"/>
</dbReference>
<dbReference type="GO" id="GO:0006310">
    <property type="term" value="P:DNA recombination"/>
    <property type="evidence" value="ECO:0007669"/>
    <property type="project" value="InterPro"/>
</dbReference>